<dbReference type="GO" id="GO:0044695">
    <property type="term" value="C:Dsc E3 ubiquitin ligase complex"/>
    <property type="evidence" value="ECO:0007669"/>
    <property type="project" value="TreeGrafter"/>
</dbReference>
<comment type="function">
    <text evidence="14">Catalytic component of the DSC E3 ubiquitin ligase complex which is required for the srbA transcriptional activator proteolytic cleavage to release the soluble transcription factor from the membrane in low oxygen or sterol conditions. Required for growth during hypoxia and triazole drug susceptibility, as well as for virulence in a murine model of invasive pulmonary aspergillosis (IPA).</text>
</comment>
<keyword evidence="9 19" id="KW-0863">Zinc-finger</keyword>
<feature type="transmembrane region" description="Helical" evidence="21">
    <location>
        <begin position="593"/>
        <end position="614"/>
    </location>
</feature>
<protein>
    <recommendedName>
        <fullName evidence="16">DSC E3 ubiquitin ligase complex subunit A</fullName>
        <ecNumber evidence="4">2.3.2.27</ecNumber>
    </recommendedName>
    <alternativeName>
        <fullName evidence="17">Defective for SREBP cleavage protein A</fullName>
    </alternativeName>
    <alternativeName>
        <fullName evidence="18">RING-type E3 ubiquitin transferase dscA</fullName>
    </alternativeName>
</protein>
<feature type="transmembrane region" description="Helical" evidence="21">
    <location>
        <begin position="650"/>
        <end position="670"/>
    </location>
</feature>
<keyword evidence="11" id="KW-0862">Zinc</keyword>
<accession>A0AA39GRQ9</accession>
<evidence type="ECO:0000256" key="12">
    <source>
        <dbReference type="ARBA" id="ARBA00022989"/>
    </source>
</evidence>
<evidence type="ECO:0000256" key="11">
    <source>
        <dbReference type="ARBA" id="ARBA00022833"/>
    </source>
</evidence>
<dbReference type="Gene3D" id="3.30.40.10">
    <property type="entry name" value="Zinc/RING finger domain, C3HC4 (zinc finger)"/>
    <property type="match status" value="1"/>
</dbReference>
<dbReference type="InterPro" id="IPR024766">
    <property type="entry name" value="Znf_RING_H2"/>
</dbReference>
<evidence type="ECO:0000256" key="3">
    <source>
        <dbReference type="ARBA" id="ARBA00004906"/>
    </source>
</evidence>
<evidence type="ECO:0000256" key="4">
    <source>
        <dbReference type="ARBA" id="ARBA00012483"/>
    </source>
</evidence>
<evidence type="ECO:0000256" key="2">
    <source>
        <dbReference type="ARBA" id="ARBA00004127"/>
    </source>
</evidence>
<reference evidence="24" key="1">
    <citation type="submission" date="2022-10" db="EMBL/GenBank/DDBJ databases">
        <title>Determination and structural analysis of whole genome sequence of Sarocladium strictum F4-1.</title>
        <authorList>
            <person name="Hu L."/>
            <person name="Jiang Y."/>
        </authorList>
    </citation>
    <scope>NUCLEOTIDE SEQUENCE</scope>
    <source>
        <strain evidence="24">F4-1</strain>
    </source>
</reference>
<evidence type="ECO:0000256" key="14">
    <source>
        <dbReference type="ARBA" id="ARBA00056116"/>
    </source>
</evidence>
<dbReference type="EMBL" id="JAPDFR010000001">
    <property type="protein sequence ID" value="KAK0392355.1"/>
    <property type="molecule type" value="Genomic_DNA"/>
</dbReference>
<dbReference type="Proteomes" id="UP001175261">
    <property type="component" value="Unassembled WGS sequence"/>
</dbReference>
<evidence type="ECO:0000256" key="9">
    <source>
        <dbReference type="ARBA" id="ARBA00022771"/>
    </source>
</evidence>
<feature type="transmembrane region" description="Helical" evidence="21">
    <location>
        <begin position="407"/>
        <end position="425"/>
    </location>
</feature>
<evidence type="ECO:0000256" key="7">
    <source>
        <dbReference type="ARBA" id="ARBA00022723"/>
    </source>
</evidence>
<evidence type="ECO:0000259" key="23">
    <source>
        <dbReference type="PROSITE" id="PS50089"/>
    </source>
</evidence>
<organism evidence="24 25">
    <name type="scientific">Sarocladium strictum</name>
    <name type="common">Black bundle disease fungus</name>
    <name type="synonym">Acremonium strictum</name>
    <dbReference type="NCBI Taxonomy" id="5046"/>
    <lineage>
        <taxon>Eukaryota</taxon>
        <taxon>Fungi</taxon>
        <taxon>Dikarya</taxon>
        <taxon>Ascomycota</taxon>
        <taxon>Pezizomycotina</taxon>
        <taxon>Sordariomycetes</taxon>
        <taxon>Hypocreomycetidae</taxon>
        <taxon>Hypocreales</taxon>
        <taxon>Sarocladiaceae</taxon>
        <taxon>Sarocladium</taxon>
    </lineage>
</organism>
<dbReference type="PANTHER" id="PTHR22763">
    <property type="entry name" value="RING ZINC FINGER PROTEIN"/>
    <property type="match status" value="1"/>
</dbReference>
<dbReference type="FunFam" id="3.30.40.10:FF:000626">
    <property type="entry name" value="Transmembrane ubiquitin ligase 1"/>
    <property type="match status" value="1"/>
</dbReference>
<evidence type="ECO:0000256" key="15">
    <source>
        <dbReference type="ARBA" id="ARBA00063126"/>
    </source>
</evidence>
<evidence type="ECO:0000313" key="25">
    <source>
        <dbReference type="Proteomes" id="UP001175261"/>
    </source>
</evidence>
<keyword evidence="5" id="KW-0808">Transferase</keyword>
<comment type="pathway">
    <text evidence="3">Protein modification; protein ubiquitination.</text>
</comment>
<dbReference type="AlphaFoldDB" id="A0AA39GRQ9"/>
<feature type="transmembrane region" description="Helical" evidence="21">
    <location>
        <begin position="620"/>
        <end position="638"/>
    </location>
</feature>
<dbReference type="GO" id="GO:0012505">
    <property type="term" value="C:endomembrane system"/>
    <property type="evidence" value="ECO:0007669"/>
    <property type="project" value="UniProtKB-SubCell"/>
</dbReference>
<feature type="signal peptide" evidence="22">
    <location>
        <begin position="1"/>
        <end position="25"/>
    </location>
</feature>
<dbReference type="PROSITE" id="PS50089">
    <property type="entry name" value="ZF_RING_2"/>
    <property type="match status" value="1"/>
</dbReference>
<dbReference type="GO" id="GO:0008270">
    <property type="term" value="F:zinc ion binding"/>
    <property type="evidence" value="ECO:0007669"/>
    <property type="project" value="UniProtKB-KW"/>
</dbReference>
<keyword evidence="10" id="KW-0833">Ubl conjugation pathway</keyword>
<keyword evidence="7" id="KW-0479">Metal-binding</keyword>
<comment type="subcellular location">
    <subcellularLocation>
        <location evidence="2">Endomembrane system</location>
        <topology evidence="2">Multi-pass membrane protein</topology>
    </subcellularLocation>
</comment>
<keyword evidence="12 21" id="KW-1133">Transmembrane helix</keyword>
<keyword evidence="8 22" id="KW-0732">Signal</keyword>
<dbReference type="SMART" id="SM00184">
    <property type="entry name" value="RING"/>
    <property type="match status" value="1"/>
</dbReference>
<evidence type="ECO:0000256" key="8">
    <source>
        <dbReference type="ARBA" id="ARBA00022729"/>
    </source>
</evidence>
<dbReference type="InterPro" id="IPR021319">
    <property type="entry name" value="DUF2921"/>
</dbReference>
<comment type="caution">
    <text evidence="24">The sequence shown here is derived from an EMBL/GenBank/DDBJ whole genome shotgun (WGS) entry which is preliminary data.</text>
</comment>
<evidence type="ECO:0000256" key="22">
    <source>
        <dbReference type="SAM" id="SignalP"/>
    </source>
</evidence>
<evidence type="ECO:0000256" key="16">
    <source>
        <dbReference type="ARBA" id="ARBA00071072"/>
    </source>
</evidence>
<evidence type="ECO:0000256" key="5">
    <source>
        <dbReference type="ARBA" id="ARBA00022679"/>
    </source>
</evidence>
<keyword evidence="13 21" id="KW-0472">Membrane</keyword>
<dbReference type="EC" id="2.3.2.27" evidence="4"/>
<keyword evidence="25" id="KW-1185">Reference proteome</keyword>
<dbReference type="Pfam" id="PF11145">
    <property type="entry name" value="DUF2921"/>
    <property type="match status" value="1"/>
</dbReference>
<feature type="domain" description="RING-type" evidence="23">
    <location>
        <begin position="770"/>
        <end position="828"/>
    </location>
</feature>
<name>A0AA39GRQ9_SARSR</name>
<dbReference type="PANTHER" id="PTHR22763:SF162">
    <property type="entry name" value="TRANSMEMBRANE E3 UBIQUITIN-PROTEIN LIGASE 1"/>
    <property type="match status" value="1"/>
</dbReference>
<feature type="compositionally biased region" description="Low complexity" evidence="20">
    <location>
        <begin position="512"/>
        <end position="524"/>
    </location>
</feature>
<dbReference type="InterPro" id="IPR001841">
    <property type="entry name" value="Znf_RING"/>
</dbReference>
<comment type="catalytic activity">
    <reaction evidence="1">
        <text>S-ubiquitinyl-[E2 ubiquitin-conjugating enzyme]-L-cysteine + [acceptor protein]-L-lysine = [E2 ubiquitin-conjugating enzyme]-L-cysteine + N(6)-ubiquitinyl-[acceptor protein]-L-lysine.</text>
        <dbReference type="EC" id="2.3.2.27"/>
    </reaction>
</comment>
<evidence type="ECO:0000256" key="21">
    <source>
        <dbReference type="SAM" id="Phobius"/>
    </source>
</evidence>
<evidence type="ECO:0000256" key="20">
    <source>
        <dbReference type="SAM" id="MobiDB-lite"/>
    </source>
</evidence>
<feature type="transmembrane region" description="Helical" evidence="21">
    <location>
        <begin position="441"/>
        <end position="464"/>
    </location>
</feature>
<evidence type="ECO:0000256" key="6">
    <source>
        <dbReference type="ARBA" id="ARBA00022692"/>
    </source>
</evidence>
<evidence type="ECO:0000256" key="17">
    <source>
        <dbReference type="ARBA" id="ARBA00077885"/>
    </source>
</evidence>
<sequence length="834" mass="92527">MPQLRRPPVPAVVFFFFIIWLFIPGDDLPAQAIILSDVASQRIKSYHDALDILNQTRWGDFAPGRDAEHAATIGDGFLNLTGFRGEKDGFAWEDLERFRERGSELSHYAVPPVDGQQLWDVAAGEAMWTNVSGIVQGDWVRKPGSVVKRYDEYNLTDSVPGLDWMGDKADWARNITGNSGSILLRVDGNKTIEVYEQLAVDEAPLGGGLIRNVKGTATIEDTTGSGHTWEMRLWGVHWPRQGVILMTTTSEKFEGIFGLPHLTPSADYFQSSQRLLNSTLAGVIARKEENVLIDQTMPWNSDMDNPLYSAYPSPHCEFIVYAQVHPPLPQNHETTPIESERVIHAIESELEHPLGAPIEKIPRLRMSTVIYSPDCGFFLESKGPPDFPPGQAQHLVGLRNEVHVHHIKTWLLMYALVVSGQVFLLKDQMKETFTPSTMGRVSFWTISVMVVVDGMTFLAAATWVSSAASTFLPTLALMFAAFLSMTIGGSFLGKIHEVQLPESRNRQAADRTTSNSGNTTSTPSEGATPGAGASLLPGPVTATPAPSRVNLPQGQTGAAPVVADGASAVPNLARAEPEEAPTQTPRQAFQDIIVRYIFTGLCLSALAISSTTWYPVLRSIFLNLCAFCYLALWVPQIYRNVIRNCRKALRWRFVVGQSILRLLPIAYFWIYKGNFLFATTDLRAFAALSAWLWLQICVLAAQDMVGPRFGVPVGWAPEAWDYHPVLREDNLEGGGLPIGLVVDDHPGLDRTHEGHDDQQKRRSPARVIDCSICREILEVPVVNAGDETTSVANAFARRMYMVTPCRHIFHTECLEGWMKFRLQCPICREELPPL</sequence>
<dbReference type="SUPFAM" id="SSF57850">
    <property type="entry name" value="RING/U-box"/>
    <property type="match status" value="1"/>
</dbReference>
<evidence type="ECO:0000256" key="1">
    <source>
        <dbReference type="ARBA" id="ARBA00000900"/>
    </source>
</evidence>
<dbReference type="GO" id="GO:0043161">
    <property type="term" value="P:proteasome-mediated ubiquitin-dependent protein catabolic process"/>
    <property type="evidence" value="ECO:0007669"/>
    <property type="project" value="TreeGrafter"/>
</dbReference>
<evidence type="ECO:0000256" key="10">
    <source>
        <dbReference type="ARBA" id="ARBA00022786"/>
    </source>
</evidence>
<dbReference type="InterPro" id="IPR013083">
    <property type="entry name" value="Znf_RING/FYVE/PHD"/>
</dbReference>
<feature type="region of interest" description="Disordered" evidence="20">
    <location>
        <begin position="502"/>
        <end position="539"/>
    </location>
</feature>
<keyword evidence="6 21" id="KW-0812">Transmembrane</keyword>
<evidence type="ECO:0000256" key="13">
    <source>
        <dbReference type="ARBA" id="ARBA00023136"/>
    </source>
</evidence>
<dbReference type="GO" id="GO:0061630">
    <property type="term" value="F:ubiquitin protein ligase activity"/>
    <property type="evidence" value="ECO:0007669"/>
    <property type="project" value="UniProtKB-EC"/>
</dbReference>
<evidence type="ECO:0000313" key="24">
    <source>
        <dbReference type="EMBL" id="KAK0392355.1"/>
    </source>
</evidence>
<feature type="chain" id="PRO_5041358599" description="DSC E3 ubiquitin ligase complex subunit A" evidence="22">
    <location>
        <begin position="26"/>
        <end position="834"/>
    </location>
</feature>
<evidence type="ECO:0000256" key="19">
    <source>
        <dbReference type="PROSITE-ProRule" id="PRU00175"/>
    </source>
</evidence>
<feature type="transmembrane region" description="Helical" evidence="21">
    <location>
        <begin position="470"/>
        <end position="492"/>
    </location>
</feature>
<dbReference type="InterPro" id="IPR050731">
    <property type="entry name" value="HRD1_E3_ubiq-ligases"/>
</dbReference>
<gene>
    <name evidence="24" type="ORF">NLU13_1850</name>
</gene>
<proteinExistence type="predicted"/>
<comment type="subunit">
    <text evidence="15">Component of the DSC E3 ubiquitin ligase complex composed of dscA, dscB, dscC and dscD.</text>
</comment>
<dbReference type="Pfam" id="PF12678">
    <property type="entry name" value="zf-rbx1"/>
    <property type="match status" value="1"/>
</dbReference>
<evidence type="ECO:0000256" key="18">
    <source>
        <dbReference type="ARBA" id="ARBA00082128"/>
    </source>
</evidence>